<sequence>MRGVARSGVVGAVVLLVPLGACAVKTPAPTSSPAGSTTTVEPAPETTATPAPAPAPDPEPSDEADRTTEPPEPEPALEDEAAELVKDLTLEEKAGQVVVAAHLGATPPVGLVTDHHLGGIIVMDPDLTTDQLAGLNAAMTEAGETAGREWPVFLGVDQEGGLVERAKGDLTRFPTFMSLGAADDPDLTRRAAAASGAELRGVGFTAVFAPTVDVTMGPSDPTIGSRSPGGDPELVAEHATAAGLGYLDAGILPVVKHFPGHGSVPADSHVQLPVQTRTLEELRDSDLVPFAAAVEAGLPAVMVGHIQVAALESQLPSSLEPEVVDGLLRDNLGFDGLVVTDALNMAAVSNAYGPGQASVAALQAGADVLLMPSDPLAARDAIVAAVGDGTLAQERLDEAVVRQVTALLEAQERGMVEALEPGGAADVAREVSQAAVTVVQGDCDGPLVDGGVVPMGDRLAVQRFERAAERAGLPLGTGTTVELLRPGQGPYGAQVSVALETPYLLAASGAPTKVALYGDTPGAMEALVAVLTGDAPAPGRLPVEVDGVERAGC</sequence>
<dbReference type="EMBL" id="JBHMAX010000017">
    <property type="protein sequence ID" value="MFB9732204.1"/>
    <property type="molecule type" value="Genomic_DNA"/>
</dbReference>
<dbReference type="InterPro" id="IPR017853">
    <property type="entry name" value="GH"/>
</dbReference>
<dbReference type="InterPro" id="IPR050226">
    <property type="entry name" value="NagZ_Beta-hexosaminidase"/>
</dbReference>
<feature type="domain" description="Glycoside hydrolase family 3 N-terminal" evidence="8">
    <location>
        <begin position="89"/>
        <end position="402"/>
    </location>
</feature>
<keyword evidence="4 9" id="KW-0378">Hydrolase</keyword>
<feature type="region of interest" description="Disordered" evidence="6">
    <location>
        <begin position="25"/>
        <end position="76"/>
    </location>
</feature>
<organism evidence="9 10">
    <name type="scientific">Ornithinimicrobium kibberense</name>
    <dbReference type="NCBI Taxonomy" id="282060"/>
    <lineage>
        <taxon>Bacteria</taxon>
        <taxon>Bacillati</taxon>
        <taxon>Actinomycetota</taxon>
        <taxon>Actinomycetes</taxon>
        <taxon>Micrococcales</taxon>
        <taxon>Ornithinimicrobiaceae</taxon>
        <taxon>Ornithinimicrobium</taxon>
    </lineage>
</organism>
<comment type="caution">
    <text evidence="9">The sequence shown here is derived from an EMBL/GenBank/DDBJ whole genome shotgun (WGS) entry which is preliminary data.</text>
</comment>
<dbReference type="PANTHER" id="PTHR30480:SF13">
    <property type="entry name" value="BETA-HEXOSAMINIDASE"/>
    <property type="match status" value="1"/>
</dbReference>
<feature type="compositionally biased region" description="Low complexity" evidence="6">
    <location>
        <begin position="25"/>
        <end position="50"/>
    </location>
</feature>
<dbReference type="EC" id="3.2.1.52" evidence="3"/>
<keyword evidence="7" id="KW-0732">Signal</keyword>
<dbReference type="InterPro" id="IPR001764">
    <property type="entry name" value="Glyco_hydro_3_N"/>
</dbReference>
<evidence type="ECO:0000313" key="9">
    <source>
        <dbReference type="EMBL" id="MFB9732204.1"/>
    </source>
</evidence>
<dbReference type="SUPFAM" id="SSF51445">
    <property type="entry name" value="(Trans)glycosidases"/>
    <property type="match status" value="1"/>
</dbReference>
<protein>
    <recommendedName>
        <fullName evidence="3">beta-N-acetylhexosaminidase</fullName>
        <ecNumber evidence="3">3.2.1.52</ecNumber>
    </recommendedName>
</protein>
<dbReference type="Pfam" id="PF00933">
    <property type="entry name" value="Glyco_hydro_3"/>
    <property type="match status" value="1"/>
</dbReference>
<dbReference type="Proteomes" id="UP001589613">
    <property type="component" value="Unassembled WGS sequence"/>
</dbReference>
<dbReference type="PRINTS" id="PR00133">
    <property type="entry name" value="GLHYDRLASE3"/>
</dbReference>
<evidence type="ECO:0000256" key="4">
    <source>
        <dbReference type="ARBA" id="ARBA00022801"/>
    </source>
</evidence>
<comment type="similarity">
    <text evidence="2">Belongs to the glycosyl hydrolase 3 family.</text>
</comment>
<evidence type="ECO:0000256" key="1">
    <source>
        <dbReference type="ARBA" id="ARBA00001231"/>
    </source>
</evidence>
<evidence type="ECO:0000259" key="8">
    <source>
        <dbReference type="Pfam" id="PF00933"/>
    </source>
</evidence>
<feature type="signal peptide" evidence="7">
    <location>
        <begin position="1"/>
        <end position="23"/>
    </location>
</feature>
<feature type="chain" id="PRO_5046594308" description="beta-N-acetylhexosaminidase" evidence="7">
    <location>
        <begin position="24"/>
        <end position="553"/>
    </location>
</feature>
<evidence type="ECO:0000313" key="10">
    <source>
        <dbReference type="Proteomes" id="UP001589613"/>
    </source>
</evidence>
<proteinExistence type="inferred from homology"/>
<dbReference type="GO" id="GO:0016798">
    <property type="term" value="F:hydrolase activity, acting on glycosyl bonds"/>
    <property type="evidence" value="ECO:0007669"/>
    <property type="project" value="UniProtKB-KW"/>
</dbReference>
<dbReference type="PANTHER" id="PTHR30480">
    <property type="entry name" value="BETA-HEXOSAMINIDASE-RELATED"/>
    <property type="match status" value="1"/>
</dbReference>
<gene>
    <name evidence="9" type="ORF">ACFFN0_09125</name>
</gene>
<evidence type="ECO:0000256" key="6">
    <source>
        <dbReference type="SAM" id="MobiDB-lite"/>
    </source>
</evidence>
<dbReference type="Gene3D" id="3.20.20.300">
    <property type="entry name" value="Glycoside hydrolase, family 3, N-terminal domain"/>
    <property type="match status" value="1"/>
</dbReference>
<evidence type="ECO:0000256" key="3">
    <source>
        <dbReference type="ARBA" id="ARBA00012663"/>
    </source>
</evidence>
<name>A0ABV5V337_9MICO</name>
<comment type="catalytic activity">
    <reaction evidence="1">
        <text>Hydrolysis of terminal non-reducing N-acetyl-D-hexosamine residues in N-acetyl-beta-D-hexosaminides.</text>
        <dbReference type="EC" id="3.2.1.52"/>
    </reaction>
</comment>
<dbReference type="InterPro" id="IPR036962">
    <property type="entry name" value="Glyco_hydro_3_N_sf"/>
</dbReference>
<reference evidence="9 10" key="1">
    <citation type="submission" date="2024-09" db="EMBL/GenBank/DDBJ databases">
        <authorList>
            <person name="Sun Q."/>
            <person name="Mori K."/>
        </authorList>
    </citation>
    <scope>NUCLEOTIDE SEQUENCE [LARGE SCALE GENOMIC DNA]</scope>
    <source>
        <strain evidence="9 10">JCM 12763</strain>
    </source>
</reference>
<evidence type="ECO:0000256" key="2">
    <source>
        <dbReference type="ARBA" id="ARBA00005336"/>
    </source>
</evidence>
<evidence type="ECO:0000256" key="7">
    <source>
        <dbReference type="SAM" id="SignalP"/>
    </source>
</evidence>
<evidence type="ECO:0000256" key="5">
    <source>
        <dbReference type="ARBA" id="ARBA00023295"/>
    </source>
</evidence>
<keyword evidence="5 9" id="KW-0326">Glycosidase</keyword>
<accession>A0ABV5V337</accession>
<keyword evidence="10" id="KW-1185">Reference proteome</keyword>
<dbReference type="RefSeq" id="WP_141338285.1">
    <property type="nucleotide sequence ID" value="NZ_JBHMAX010000017.1"/>
</dbReference>